<accession>K0T6B5</accession>
<evidence type="ECO:0000313" key="4">
    <source>
        <dbReference type="Proteomes" id="UP000266841"/>
    </source>
</evidence>
<feature type="compositionally biased region" description="Basic and acidic residues" evidence="1">
    <location>
        <begin position="1"/>
        <end position="10"/>
    </location>
</feature>
<dbReference type="EMBL" id="AGNL01003788">
    <property type="protein sequence ID" value="EJK74323.1"/>
    <property type="molecule type" value="Genomic_DNA"/>
</dbReference>
<feature type="compositionally biased region" description="Basic residues" evidence="1">
    <location>
        <begin position="352"/>
        <end position="369"/>
    </location>
</feature>
<sequence>MLRRRVREDLPLGGARPSDEADGSGKSIKMEAPLAKAIRTADGFVKGSWIWLFVSVLLILCGWSIMSRSSASMVLDCNSNGCTLTVQTPKSWQSRSPPMLPFRRKTVIQFDKDQLVRSDNIKWNHSDQQIVENHGASSPTYNQPKDEDDDTSGGRSNKRNKKRNKKNKKKKKYKRTNNGGPDANGNYDSYIIILREPLPDIQDEEDPNESPSKKMQRKMAAQHNRMENDPNSLASQLAPFAVTNDLSRTDAATSDTEYILHLRDFNVGMTRRLARTSVTKINAYTKGRRLNCTIRESRPVKWQGLVMLILGIFSLVLCLLLGEFVEEYDPSKHGSYRSRMAEMRRREEAKRAKLKRSYGRAAATRRRPSKLSTSTDRSSAYGGYNRLDSKGRIVETQKCLAHFQSHFNVKPHIRHDDLVKAGKNGVAAKRKVTAKSSDSPMQHSSIICNIIGSLMMPMATMLT</sequence>
<reference evidence="3 4" key="1">
    <citation type="journal article" date="2012" name="Genome Biol.">
        <title>Genome and low-iron response of an oceanic diatom adapted to chronic iron limitation.</title>
        <authorList>
            <person name="Lommer M."/>
            <person name="Specht M."/>
            <person name="Roy A.S."/>
            <person name="Kraemer L."/>
            <person name="Andreson R."/>
            <person name="Gutowska M.A."/>
            <person name="Wolf J."/>
            <person name="Bergner S.V."/>
            <person name="Schilhabel M.B."/>
            <person name="Klostermeier U.C."/>
            <person name="Beiko R.G."/>
            <person name="Rosenstiel P."/>
            <person name="Hippler M."/>
            <person name="Laroche J."/>
        </authorList>
    </citation>
    <scope>NUCLEOTIDE SEQUENCE [LARGE SCALE GENOMIC DNA]</scope>
    <source>
        <strain evidence="3 4">CCMP1005</strain>
    </source>
</reference>
<dbReference type="OrthoDB" id="48069at2759"/>
<dbReference type="Proteomes" id="UP000266841">
    <property type="component" value="Unassembled WGS sequence"/>
</dbReference>
<evidence type="ECO:0000256" key="1">
    <source>
        <dbReference type="SAM" id="MobiDB-lite"/>
    </source>
</evidence>
<dbReference type="OMA" id="HNRMEND"/>
<feature type="compositionally biased region" description="Basic residues" evidence="1">
    <location>
        <begin position="156"/>
        <end position="175"/>
    </location>
</feature>
<dbReference type="AlphaFoldDB" id="K0T6B5"/>
<keyword evidence="4" id="KW-1185">Reference proteome</keyword>
<protein>
    <submittedName>
        <fullName evidence="3">Uncharacterized protein</fullName>
    </submittedName>
</protein>
<evidence type="ECO:0000256" key="2">
    <source>
        <dbReference type="SAM" id="Phobius"/>
    </source>
</evidence>
<feature type="region of interest" description="Disordered" evidence="1">
    <location>
        <begin position="350"/>
        <end position="379"/>
    </location>
</feature>
<evidence type="ECO:0000313" key="3">
    <source>
        <dbReference type="EMBL" id="EJK74323.1"/>
    </source>
</evidence>
<comment type="caution">
    <text evidence="3">The sequence shown here is derived from an EMBL/GenBank/DDBJ whole genome shotgun (WGS) entry which is preliminary data.</text>
</comment>
<name>K0T6B5_THAOC</name>
<gene>
    <name evidence="3" type="ORF">THAOC_04006</name>
</gene>
<feature type="compositionally biased region" description="Polar residues" evidence="1">
    <location>
        <begin position="126"/>
        <end position="143"/>
    </location>
</feature>
<keyword evidence="2" id="KW-1133">Transmembrane helix</keyword>
<dbReference type="eggNOG" id="ENOG502SVI4">
    <property type="taxonomic scope" value="Eukaryota"/>
</dbReference>
<feature type="transmembrane region" description="Helical" evidence="2">
    <location>
        <begin position="49"/>
        <end position="66"/>
    </location>
</feature>
<keyword evidence="2" id="KW-0812">Transmembrane</keyword>
<keyword evidence="2" id="KW-0472">Membrane</keyword>
<feature type="region of interest" description="Disordered" evidence="1">
    <location>
        <begin position="198"/>
        <end position="217"/>
    </location>
</feature>
<organism evidence="3 4">
    <name type="scientific">Thalassiosira oceanica</name>
    <name type="common">Marine diatom</name>
    <dbReference type="NCBI Taxonomy" id="159749"/>
    <lineage>
        <taxon>Eukaryota</taxon>
        <taxon>Sar</taxon>
        <taxon>Stramenopiles</taxon>
        <taxon>Ochrophyta</taxon>
        <taxon>Bacillariophyta</taxon>
        <taxon>Coscinodiscophyceae</taxon>
        <taxon>Thalassiosirophycidae</taxon>
        <taxon>Thalassiosirales</taxon>
        <taxon>Thalassiosiraceae</taxon>
        <taxon>Thalassiosira</taxon>
    </lineage>
</organism>
<proteinExistence type="predicted"/>
<feature type="region of interest" description="Disordered" evidence="1">
    <location>
        <begin position="126"/>
        <end position="187"/>
    </location>
</feature>
<feature type="region of interest" description="Disordered" evidence="1">
    <location>
        <begin position="1"/>
        <end position="26"/>
    </location>
</feature>